<dbReference type="Proteomes" id="UP000067738">
    <property type="component" value="Chromosome"/>
</dbReference>
<keyword evidence="2" id="KW-0378">Hydrolase</keyword>
<dbReference type="InterPro" id="IPR006680">
    <property type="entry name" value="Amidohydro-rel"/>
</dbReference>
<evidence type="ECO:0000313" key="3">
    <source>
        <dbReference type="Proteomes" id="UP000067738"/>
    </source>
</evidence>
<evidence type="ECO:0000259" key="1">
    <source>
        <dbReference type="Pfam" id="PF01979"/>
    </source>
</evidence>
<dbReference type="CDD" id="cd01299">
    <property type="entry name" value="Met_dep_hydrolase_A"/>
    <property type="match status" value="1"/>
</dbReference>
<feature type="domain" description="Amidohydrolase-related" evidence="1">
    <location>
        <begin position="53"/>
        <end position="403"/>
    </location>
</feature>
<dbReference type="InterPro" id="IPR032466">
    <property type="entry name" value="Metal_Hydrolase"/>
</dbReference>
<dbReference type="OrthoDB" id="24954at2157"/>
<proteinExistence type="predicted"/>
<dbReference type="PATRIC" id="fig|230361.4.peg.161"/>
<dbReference type="KEGG" id="mmil:sm9_0160"/>
<keyword evidence="3" id="KW-1185">Reference proteome</keyword>
<dbReference type="EMBL" id="CP011266">
    <property type="protein sequence ID" value="ALT67969.1"/>
    <property type="molecule type" value="Genomic_DNA"/>
</dbReference>
<dbReference type="InterPro" id="IPR011059">
    <property type="entry name" value="Metal-dep_hydrolase_composite"/>
</dbReference>
<dbReference type="GO" id="GO:0016810">
    <property type="term" value="F:hydrolase activity, acting on carbon-nitrogen (but not peptide) bonds"/>
    <property type="evidence" value="ECO:0007669"/>
    <property type="project" value="InterPro"/>
</dbReference>
<accession>A0A0U3E959</accession>
<dbReference type="SUPFAM" id="SSF51556">
    <property type="entry name" value="Metallo-dependent hydrolases"/>
    <property type="match status" value="1"/>
</dbReference>
<sequence length="410" mass="45202">MQTLIENVNIINPDDEFKDNQNILIEGKYIKEISSSKINTRENVKIIDGESKYVLPGFIDCHTHILAKGFHKEENMANPLAIHFYNAVPHGKQTINAGVTTIRDCGSADFGVKLAQQRGLFTAPKLEICVTPLVMTGGHFDLMLPSGFDMEIIYPGFPKGRCDGPAEVLKKTREVKRAGADFIKVMCSGGVLTTNTSPEFSQFNLEELKTIVGEAKNTNSKVSAHCHSLEGINKCIDAGFSSIEHGTFIDASTSKKMAENNVTLVPTLLVHQYLYENGFPKWDNYADEKLAKLKEIIKVHKENIKFAYDEGVNIVMGTDSGVIPHGHNLKELINLVDLGMKPKEAIASATTKAAEFLGRDDIGSIYEGKCADMIFVERNPIIDIELLTDPNNITGVIQDGKEVKNRCGVM</sequence>
<reference evidence="2 3" key="1">
    <citation type="submission" date="2015-04" db="EMBL/GenBank/DDBJ databases">
        <title>The complete genome sequence of the rumen methanogen Methanobrevibacter millerae SM9.</title>
        <authorList>
            <person name="Leahy S.C."/>
            <person name="Kelly W.J."/>
            <person name="Pacheco D.M."/>
            <person name="Li D."/>
            <person name="Altermann E."/>
            <person name="Attwood G.T."/>
        </authorList>
    </citation>
    <scope>NUCLEOTIDE SEQUENCE [LARGE SCALE GENOMIC DNA]</scope>
    <source>
        <strain evidence="2 3">SM9</strain>
    </source>
</reference>
<dbReference type="InterPro" id="IPR051781">
    <property type="entry name" value="Metallo-dep_Hydrolase"/>
</dbReference>
<dbReference type="Gene3D" id="3.20.20.140">
    <property type="entry name" value="Metal-dependent hydrolases"/>
    <property type="match status" value="1"/>
</dbReference>
<dbReference type="GeneID" id="26735140"/>
<organism evidence="2 3">
    <name type="scientific">Methanobrevibacter millerae</name>
    <dbReference type="NCBI Taxonomy" id="230361"/>
    <lineage>
        <taxon>Archaea</taxon>
        <taxon>Methanobacteriati</taxon>
        <taxon>Methanobacteriota</taxon>
        <taxon>Methanomada group</taxon>
        <taxon>Methanobacteria</taxon>
        <taxon>Methanobacteriales</taxon>
        <taxon>Methanobacteriaceae</taxon>
        <taxon>Methanobrevibacter</taxon>
    </lineage>
</organism>
<dbReference type="InterPro" id="IPR057744">
    <property type="entry name" value="OTAase-like"/>
</dbReference>
<gene>
    <name evidence="2" type="ORF">sm9_0160</name>
</gene>
<dbReference type="Pfam" id="PF01979">
    <property type="entry name" value="Amidohydro_1"/>
    <property type="match status" value="1"/>
</dbReference>
<dbReference type="Gene3D" id="2.30.40.10">
    <property type="entry name" value="Urease, subunit C, domain 1"/>
    <property type="match status" value="1"/>
</dbReference>
<dbReference type="PANTHER" id="PTHR43135">
    <property type="entry name" value="ALPHA-D-RIBOSE 1-METHYLPHOSPHONATE 5-TRIPHOSPHATE DIPHOSPHATASE"/>
    <property type="match status" value="1"/>
</dbReference>
<dbReference type="AlphaFoldDB" id="A0A0U3E959"/>
<dbReference type="SUPFAM" id="SSF51338">
    <property type="entry name" value="Composite domain of metallo-dependent hydrolases"/>
    <property type="match status" value="1"/>
</dbReference>
<name>A0A0U3E959_9EURY</name>
<protein>
    <submittedName>
        <fullName evidence="2">Amidohydrolase</fullName>
    </submittedName>
</protein>
<dbReference type="RefSeq" id="WP_058738329.1">
    <property type="nucleotide sequence ID" value="NZ_CP011266.1"/>
</dbReference>
<evidence type="ECO:0000313" key="2">
    <source>
        <dbReference type="EMBL" id="ALT67969.1"/>
    </source>
</evidence>
<dbReference type="PANTHER" id="PTHR43135:SF3">
    <property type="entry name" value="ALPHA-D-RIBOSE 1-METHYLPHOSPHONATE 5-TRIPHOSPHATE DIPHOSPHATASE"/>
    <property type="match status" value="1"/>
</dbReference>